<accession>A0A0C9X3D3</accession>
<evidence type="ECO:0000313" key="2">
    <source>
        <dbReference type="Proteomes" id="UP000054477"/>
    </source>
</evidence>
<dbReference type="Proteomes" id="UP000054477">
    <property type="component" value="Unassembled WGS sequence"/>
</dbReference>
<sequence>FCPYANLCPGPSYGSIYFNIDMFVHYYTPWKSSNKLFMNPFTLCGSMSVCTLVFF</sequence>
<name>A0A0C9X3D3_9AGAR</name>
<organism evidence="1 2">
    <name type="scientific">Laccaria amethystina LaAM-08-1</name>
    <dbReference type="NCBI Taxonomy" id="1095629"/>
    <lineage>
        <taxon>Eukaryota</taxon>
        <taxon>Fungi</taxon>
        <taxon>Dikarya</taxon>
        <taxon>Basidiomycota</taxon>
        <taxon>Agaricomycotina</taxon>
        <taxon>Agaricomycetes</taxon>
        <taxon>Agaricomycetidae</taxon>
        <taxon>Agaricales</taxon>
        <taxon>Agaricineae</taxon>
        <taxon>Hydnangiaceae</taxon>
        <taxon>Laccaria</taxon>
    </lineage>
</organism>
<reference evidence="2" key="2">
    <citation type="submission" date="2015-01" db="EMBL/GenBank/DDBJ databases">
        <title>Evolutionary Origins and Diversification of the Mycorrhizal Mutualists.</title>
        <authorList>
            <consortium name="DOE Joint Genome Institute"/>
            <consortium name="Mycorrhizal Genomics Consortium"/>
            <person name="Kohler A."/>
            <person name="Kuo A."/>
            <person name="Nagy L.G."/>
            <person name="Floudas D."/>
            <person name="Copeland A."/>
            <person name="Barry K.W."/>
            <person name="Cichocki N."/>
            <person name="Veneault-Fourrey C."/>
            <person name="LaButti K."/>
            <person name="Lindquist E.A."/>
            <person name="Lipzen A."/>
            <person name="Lundell T."/>
            <person name="Morin E."/>
            <person name="Murat C."/>
            <person name="Riley R."/>
            <person name="Ohm R."/>
            <person name="Sun H."/>
            <person name="Tunlid A."/>
            <person name="Henrissat B."/>
            <person name="Grigoriev I.V."/>
            <person name="Hibbett D.S."/>
            <person name="Martin F."/>
        </authorList>
    </citation>
    <scope>NUCLEOTIDE SEQUENCE [LARGE SCALE GENOMIC DNA]</scope>
    <source>
        <strain evidence="2">LaAM-08-1</strain>
    </source>
</reference>
<proteinExistence type="predicted"/>
<dbReference type="EMBL" id="KN839067">
    <property type="protein sequence ID" value="KIJ91032.1"/>
    <property type="molecule type" value="Genomic_DNA"/>
</dbReference>
<evidence type="ECO:0000313" key="1">
    <source>
        <dbReference type="EMBL" id="KIJ91032.1"/>
    </source>
</evidence>
<feature type="non-terminal residue" evidence="1">
    <location>
        <position position="1"/>
    </location>
</feature>
<keyword evidence="2" id="KW-1185">Reference proteome</keyword>
<dbReference type="HOGENOM" id="CLU_3037953_0_0_1"/>
<reference evidence="1 2" key="1">
    <citation type="submission" date="2014-04" db="EMBL/GenBank/DDBJ databases">
        <authorList>
            <consortium name="DOE Joint Genome Institute"/>
            <person name="Kuo A."/>
            <person name="Kohler A."/>
            <person name="Nagy L.G."/>
            <person name="Floudas D."/>
            <person name="Copeland A."/>
            <person name="Barry K.W."/>
            <person name="Cichocki N."/>
            <person name="Veneault-Fourrey C."/>
            <person name="LaButti K."/>
            <person name="Lindquist E.A."/>
            <person name="Lipzen A."/>
            <person name="Lundell T."/>
            <person name="Morin E."/>
            <person name="Murat C."/>
            <person name="Sun H."/>
            <person name="Tunlid A."/>
            <person name="Henrissat B."/>
            <person name="Grigoriev I.V."/>
            <person name="Hibbett D.S."/>
            <person name="Martin F."/>
            <person name="Nordberg H.P."/>
            <person name="Cantor M.N."/>
            <person name="Hua S.X."/>
        </authorList>
    </citation>
    <scope>NUCLEOTIDE SEQUENCE [LARGE SCALE GENOMIC DNA]</scope>
    <source>
        <strain evidence="1 2">LaAM-08-1</strain>
    </source>
</reference>
<protein>
    <submittedName>
        <fullName evidence="1">Uncharacterized protein</fullName>
    </submittedName>
</protein>
<feature type="non-terminal residue" evidence="1">
    <location>
        <position position="55"/>
    </location>
</feature>
<dbReference type="AlphaFoldDB" id="A0A0C9X3D3"/>
<gene>
    <name evidence="1" type="ORF">K443DRAFT_61503</name>
</gene>